<name>A0A915MIZ7_MELJA</name>
<dbReference type="AlphaFoldDB" id="A0A915MIZ7"/>
<reference evidence="2" key="1">
    <citation type="submission" date="2022-11" db="UniProtKB">
        <authorList>
            <consortium name="WormBaseParasite"/>
        </authorList>
    </citation>
    <scope>IDENTIFICATION</scope>
</reference>
<dbReference type="WBParaSite" id="scaffold3737_cov147.g7053">
    <property type="protein sequence ID" value="scaffold3737_cov147.g7053"/>
    <property type="gene ID" value="scaffold3737_cov147.g7053"/>
</dbReference>
<sequence length="85" mass="10401">MPLRSDYEERIMQDRIRVYELDPTQGIAVRQRSKIYKQNDQNIKNLIIEFDDIPDPTNEQILRHLHALQFRLANNRFDDWEQFLN</sequence>
<dbReference type="Proteomes" id="UP000887561">
    <property type="component" value="Unplaced"/>
</dbReference>
<evidence type="ECO:0000313" key="2">
    <source>
        <dbReference type="WBParaSite" id="scaffold3737_cov147.g7053"/>
    </source>
</evidence>
<organism evidence="1 2">
    <name type="scientific">Meloidogyne javanica</name>
    <name type="common">Root-knot nematode worm</name>
    <dbReference type="NCBI Taxonomy" id="6303"/>
    <lineage>
        <taxon>Eukaryota</taxon>
        <taxon>Metazoa</taxon>
        <taxon>Ecdysozoa</taxon>
        <taxon>Nematoda</taxon>
        <taxon>Chromadorea</taxon>
        <taxon>Rhabditida</taxon>
        <taxon>Tylenchina</taxon>
        <taxon>Tylenchomorpha</taxon>
        <taxon>Tylenchoidea</taxon>
        <taxon>Meloidogynidae</taxon>
        <taxon>Meloidogyninae</taxon>
        <taxon>Meloidogyne</taxon>
        <taxon>Meloidogyne incognita group</taxon>
    </lineage>
</organism>
<accession>A0A915MIZ7</accession>
<proteinExistence type="predicted"/>
<evidence type="ECO:0000313" key="1">
    <source>
        <dbReference type="Proteomes" id="UP000887561"/>
    </source>
</evidence>
<protein>
    <submittedName>
        <fullName evidence="2">Uncharacterized protein</fullName>
    </submittedName>
</protein>
<keyword evidence="1" id="KW-1185">Reference proteome</keyword>